<dbReference type="PANTHER" id="PTHR36842:SF1">
    <property type="entry name" value="PROTEIN TOLB"/>
    <property type="match status" value="1"/>
</dbReference>
<proteinExistence type="inferred from homology"/>
<comment type="caution">
    <text evidence="3">The sequence shown here is derived from an EMBL/GenBank/DDBJ whole genome shotgun (WGS) entry which is preliminary data.</text>
</comment>
<feature type="domain" description="VWFA" evidence="2">
    <location>
        <begin position="30"/>
        <end position="227"/>
    </location>
</feature>
<dbReference type="Pfam" id="PF07676">
    <property type="entry name" value="PD40"/>
    <property type="match status" value="3"/>
</dbReference>
<evidence type="ECO:0000259" key="2">
    <source>
        <dbReference type="PROSITE" id="PS50234"/>
    </source>
</evidence>
<dbReference type="CDD" id="cd00198">
    <property type="entry name" value="vWFA"/>
    <property type="match status" value="1"/>
</dbReference>
<dbReference type="Gene3D" id="2.120.10.30">
    <property type="entry name" value="TolB, C-terminal domain"/>
    <property type="match status" value="3"/>
</dbReference>
<sequence>MRRKMRLMFIVFAGFFLCTLQQIYAREGTDLIFLMDGSGSMYGSPFDTEKEGLAKAIEDPNIIPRDGSVSVTVIQFSGYGAQKVEVPPTIITSQAVADQVAATIRNIVMISGSTYFADAINLGVSTIMNWQEHGTRQAINLITDGGNFDISETLAASDNAMSAGIDIINAIGVGLGVDIDNLWDIVQPHYPGYPDSAQRPTSSSTDYGYVWSLTTWQEFLPVVAEKIAGEIIPPLPPVEVPETTEGLLLYVKGIYRQNGEITRTGNLYIKNTQSKSETQLTGYSGIYIIRNPSFSSNGKEVIYTSNISGLWQIYIISKDRFVGNASQGVVINNGNNHPYAALSPDDRHIVYVEEDSNGNTRLFSYNRISLTKGIVCNVRDLVIKDVEFINNGLVSFIGVYNGIQDIYTVGLDGTNLTNLTNNVPLTPRYGRIKSAWRYDARYIIYTKAIFQGLEYGKQDIFRLDIDNLDEKNLTNTPELDEYDPVYRSIYDEKQGFMFYSANVMGIPSLNSADVWSAYYNSDDISNTNIALTFWTGSFTTTEYAGQIDFIRASALIPEVGRVINVQDTRIVYTAGGNQVIYRSDNDGTNWDNPGTAISTISVDKFVSDMDSTGGKIIYGFNSVPQTLIRANHDGSGEVTFAQGTSAGNEIKDACWSPDGRWVVFVKREKINKYGIYAKMAKQDTAQVDIPLLIDISSTDVQHPSFSPDGTMLVFSKRDIGGTYDIYTLGIKTDDGTSIYPGTLKQITYTPAISEMQPSYSPDGKKIIFLSDNPAGINQIYTTDTNGSSRELVVEGGQNLNVNYPLFGDVNVETDIYYIGYVSDNPASGTRTIKIARLPKIDPTPGDGENLATLYQDTGLEPTNDKFIWGIKREKGTIVAQRNLSKRTAKNQDFQYSVVIDVDEASMPNGYTLEEIITADFLTSDIFVSIDGSAFSAPVVYDDSPSQGYRTIKIVFSTGQNGGVKDHTVRIKMKAPNSTGIQPIEGDIKYMIDGIANTAVISGNSSISISSPFIPVDVYTLENEEGSDGIIGDWDLLYAIDAWTNSRQLSGFGIKWPEDIENWDGILLALIDIWASPAGTKGTHTGGSASTASSVPGEYQYIGLYVYTPPAVGKSEMYWTQGKWLE</sequence>
<dbReference type="Proteomes" id="UP000485562">
    <property type="component" value="Unassembled WGS sequence"/>
</dbReference>
<dbReference type="PROSITE" id="PS50234">
    <property type="entry name" value="VWFA"/>
    <property type="match status" value="1"/>
</dbReference>
<dbReference type="InterPro" id="IPR010607">
    <property type="entry name" value="DUF1194"/>
</dbReference>
<accession>A0A1V6C557</accession>
<reference evidence="3" key="1">
    <citation type="submission" date="2017-02" db="EMBL/GenBank/DDBJ databases">
        <title>Delving into the versatile metabolic prowess of the omnipresent phylum Bacteroidetes.</title>
        <authorList>
            <person name="Nobu M.K."/>
            <person name="Mei R."/>
            <person name="Narihiro T."/>
            <person name="Kuroda K."/>
            <person name="Liu W.-T."/>
        </authorList>
    </citation>
    <scope>NUCLEOTIDE SEQUENCE</scope>
    <source>
        <strain evidence="3">ADurb.Bin131</strain>
    </source>
</reference>
<dbReference type="SMART" id="SM00327">
    <property type="entry name" value="VWA"/>
    <property type="match status" value="1"/>
</dbReference>
<dbReference type="EMBL" id="MWDQ01000146">
    <property type="protein sequence ID" value="OQB71990.1"/>
    <property type="molecule type" value="Genomic_DNA"/>
</dbReference>
<protein>
    <submittedName>
        <fullName evidence="3">Translocation protein TolB</fullName>
    </submittedName>
</protein>
<dbReference type="AlphaFoldDB" id="A0A1V6C557"/>
<dbReference type="SUPFAM" id="SSF82171">
    <property type="entry name" value="DPP6 N-terminal domain-like"/>
    <property type="match status" value="2"/>
</dbReference>
<organism evidence="3">
    <name type="scientific">candidate division TA06 bacterium ADurb.Bin131</name>
    <dbReference type="NCBI Taxonomy" id="1852827"/>
    <lineage>
        <taxon>Bacteria</taxon>
        <taxon>Bacteria division TA06</taxon>
    </lineage>
</organism>
<evidence type="ECO:0000313" key="3">
    <source>
        <dbReference type="EMBL" id="OQB71990.1"/>
    </source>
</evidence>
<dbReference type="InterPro" id="IPR011659">
    <property type="entry name" value="WD40"/>
</dbReference>
<dbReference type="InterPro" id="IPR002035">
    <property type="entry name" value="VWF_A"/>
</dbReference>
<comment type="similarity">
    <text evidence="1">Belongs to the TolB family.</text>
</comment>
<dbReference type="PANTHER" id="PTHR36842">
    <property type="entry name" value="PROTEIN TOLB HOMOLOG"/>
    <property type="match status" value="1"/>
</dbReference>
<dbReference type="InterPro" id="IPR011042">
    <property type="entry name" value="6-blade_b-propeller_TolB-like"/>
</dbReference>
<dbReference type="SUPFAM" id="SSF53300">
    <property type="entry name" value="vWA-like"/>
    <property type="match status" value="1"/>
</dbReference>
<name>A0A1V6C557_UNCT6</name>
<dbReference type="Gene3D" id="3.40.50.410">
    <property type="entry name" value="von Willebrand factor, type A domain"/>
    <property type="match status" value="1"/>
</dbReference>
<dbReference type="InterPro" id="IPR036465">
    <property type="entry name" value="vWFA_dom_sf"/>
</dbReference>
<gene>
    <name evidence="3" type="ORF">BWX89_01550</name>
</gene>
<evidence type="ECO:0000256" key="1">
    <source>
        <dbReference type="ARBA" id="ARBA00009820"/>
    </source>
</evidence>
<dbReference type="Pfam" id="PF06707">
    <property type="entry name" value="DUF1194"/>
    <property type="match status" value="1"/>
</dbReference>